<proteinExistence type="predicted"/>
<evidence type="ECO:0000313" key="3">
    <source>
        <dbReference type="Proteomes" id="UP000034883"/>
    </source>
</evidence>
<accession>A0A0F6SHG4</accession>
<dbReference type="SUPFAM" id="SSF47413">
    <property type="entry name" value="lambda repressor-like DNA-binding domains"/>
    <property type="match status" value="1"/>
</dbReference>
<keyword evidence="3" id="KW-1185">Reference proteome</keyword>
<dbReference type="GO" id="GO:0003677">
    <property type="term" value="F:DNA binding"/>
    <property type="evidence" value="ECO:0007669"/>
    <property type="project" value="InterPro"/>
</dbReference>
<feature type="domain" description="HTH cro/C1-type" evidence="1">
    <location>
        <begin position="7"/>
        <end position="42"/>
    </location>
</feature>
<reference evidence="2 3" key="1">
    <citation type="submission" date="2015-03" db="EMBL/GenBank/DDBJ databases">
        <title>Genome assembly of Sandaracinus amylolyticus DSM 53668.</title>
        <authorList>
            <person name="Sharma G."/>
            <person name="Subramanian S."/>
        </authorList>
    </citation>
    <scope>NUCLEOTIDE SEQUENCE [LARGE SCALE GENOMIC DNA]</scope>
    <source>
        <strain evidence="2 3">DSM 53668</strain>
    </source>
</reference>
<dbReference type="STRING" id="927083.DB32_007548"/>
<organism evidence="2 3">
    <name type="scientific">Sandaracinus amylolyticus</name>
    <dbReference type="NCBI Taxonomy" id="927083"/>
    <lineage>
        <taxon>Bacteria</taxon>
        <taxon>Pseudomonadati</taxon>
        <taxon>Myxococcota</taxon>
        <taxon>Polyangia</taxon>
        <taxon>Polyangiales</taxon>
        <taxon>Sandaracinaceae</taxon>
        <taxon>Sandaracinus</taxon>
    </lineage>
</organism>
<dbReference type="PROSITE" id="PS50943">
    <property type="entry name" value="HTH_CROC1"/>
    <property type="match status" value="1"/>
</dbReference>
<dbReference type="InterPro" id="IPR010982">
    <property type="entry name" value="Lambda_DNA-bd_dom_sf"/>
</dbReference>
<protein>
    <recommendedName>
        <fullName evidence="1">HTH cro/C1-type domain-containing protein</fullName>
    </recommendedName>
</protein>
<sequence>MTFPDALWAARESLRLEQRELGALIGVATRTIARWEHGDALPRGNVRSAIVAAIASRDAARAKDVAVALDVPVPTPQPPPDQAPKVEALDAAVYLAADALGVPAAAARPVLARFLLHLAASRISLDEARAKLKP</sequence>
<name>A0A0F6SHG4_9BACT</name>
<dbReference type="Proteomes" id="UP000034883">
    <property type="component" value="Chromosome"/>
</dbReference>
<dbReference type="Pfam" id="PF01381">
    <property type="entry name" value="HTH_3"/>
    <property type="match status" value="1"/>
</dbReference>
<gene>
    <name evidence="2" type="ORF">DB32_007548</name>
</gene>
<evidence type="ECO:0000313" key="2">
    <source>
        <dbReference type="EMBL" id="AKF10399.1"/>
    </source>
</evidence>
<evidence type="ECO:0000259" key="1">
    <source>
        <dbReference type="PROSITE" id="PS50943"/>
    </source>
</evidence>
<dbReference type="KEGG" id="samy:DB32_007548"/>
<dbReference type="EMBL" id="CP011125">
    <property type="protein sequence ID" value="AKF10399.1"/>
    <property type="molecule type" value="Genomic_DNA"/>
</dbReference>
<dbReference type="Gene3D" id="1.10.260.40">
    <property type="entry name" value="lambda repressor-like DNA-binding domains"/>
    <property type="match status" value="1"/>
</dbReference>
<dbReference type="CDD" id="cd00093">
    <property type="entry name" value="HTH_XRE"/>
    <property type="match status" value="1"/>
</dbReference>
<dbReference type="AlphaFoldDB" id="A0A0F6SHG4"/>
<dbReference type="InterPro" id="IPR001387">
    <property type="entry name" value="Cro/C1-type_HTH"/>
</dbReference>